<evidence type="ECO:0000259" key="5">
    <source>
        <dbReference type="SMART" id="SM00363"/>
    </source>
</evidence>
<dbReference type="EC" id="5.4.99.-" evidence="4"/>
<evidence type="ECO:0000256" key="2">
    <source>
        <dbReference type="ARBA" id="ARBA00023235"/>
    </source>
</evidence>
<evidence type="ECO:0000256" key="4">
    <source>
        <dbReference type="RuleBase" id="RU003887"/>
    </source>
</evidence>
<dbReference type="InterPro" id="IPR002942">
    <property type="entry name" value="S4_RNA-bd"/>
</dbReference>
<reference evidence="6" key="1">
    <citation type="journal article" date="2022" name="Genome Biol. Evol.">
        <title>A New Gene Family Diagnostic for Intracellular Biomineralization of Amorphous Ca Carbonates by Cyanobacteria.</title>
        <authorList>
            <person name="Benzerara K."/>
            <person name="Duprat E."/>
            <person name="Bitard-Feildel T."/>
            <person name="Caumes G."/>
            <person name="Cassier-Chauvat C."/>
            <person name="Chauvat F."/>
            <person name="Dezi M."/>
            <person name="Diop S.I."/>
            <person name="Gaschignard G."/>
            <person name="Gorgen S."/>
            <person name="Gugger M."/>
            <person name="Lopez-Garcia P."/>
            <person name="Millet M."/>
            <person name="Skouri-Panet F."/>
            <person name="Moreira D."/>
            <person name="Callebaut I."/>
        </authorList>
    </citation>
    <scope>NUCLEOTIDE SEQUENCE</scope>
    <source>
        <strain evidence="6">G9</strain>
    </source>
</reference>
<dbReference type="EMBL" id="JAKKUT010000005">
    <property type="protein sequence ID" value="MDG2991871.1"/>
    <property type="molecule type" value="Genomic_DNA"/>
</dbReference>
<dbReference type="Pfam" id="PF00849">
    <property type="entry name" value="PseudoU_synth_2"/>
    <property type="match status" value="1"/>
</dbReference>
<keyword evidence="3" id="KW-0694">RNA-binding</keyword>
<dbReference type="InterPro" id="IPR020103">
    <property type="entry name" value="PsdUridine_synth_cat_dom_sf"/>
</dbReference>
<feature type="domain" description="RNA-binding S4" evidence="5">
    <location>
        <begin position="3"/>
        <end position="61"/>
    </location>
</feature>
<evidence type="ECO:0000313" key="7">
    <source>
        <dbReference type="Proteomes" id="UP001154265"/>
    </source>
</evidence>
<reference evidence="6" key="2">
    <citation type="submission" date="2022-01" db="EMBL/GenBank/DDBJ databases">
        <authorList>
            <person name="Zivanovic Y."/>
            <person name="Moreira D."/>
            <person name="Lopez-Garcia P."/>
        </authorList>
    </citation>
    <scope>NUCLEOTIDE SEQUENCE</scope>
    <source>
        <strain evidence="6">G9</strain>
    </source>
</reference>
<dbReference type="PANTHER" id="PTHR47683:SF2">
    <property type="entry name" value="RNA-BINDING S4 DOMAIN-CONTAINING PROTEIN"/>
    <property type="match status" value="1"/>
</dbReference>
<evidence type="ECO:0000256" key="1">
    <source>
        <dbReference type="ARBA" id="ARBA00008348"/>
    </source>
</evidence>
<evidence type="ECO:0000256" key="3">
    <source>
        <dbReference type="PROSITE-ProRule" id="PRU00182"/>
    </source>
</evidence>
<dbReference type="InterPro" id="IPR000748">
    <property type="entry name" value="PsdUridine_synth_RsuA/RluB/E/F"/>
</dbReference>
<dbReference type="InterPro" id="IPR018496">
    <property type="entry name" value="PsdUridine_synth_RsuA/RluB_CS"/>
</dbReference>
<dbReference type="PROSITE" id="PS01149">
    <property type="entry name" value="PSI_RSU"/>
    <property type="match status" value="1"/>
</dbReference>
<dbReference type="NCBIfam" id="TIGR00093">
    <property type="entry name" value="pseudouridine synthase"/>
    <property type="match status" value="1"/>
</dbReference>
<gene>
    <name evidence="6" type="ORF">L3556_13160</name>
</gene>
<comment type="caution">
    <text evidence="6">The sequence shown here is derived from an EMBL/GenBank/DDBJ whole genome shotgun (WGS) entry which is preliminary data.</text>
</comment>
<dbReference type="SUPFAM" id="SSF55174">
    <property type="entry name" value="Alpha-L RNA-binding motif"/>
    <property type="match status" value="1"/>
</dbReference>
<dbReference type="PANTHER" id="PTHR47683">
    <property type="entry name" value="PSEUDOURIDINE SYNTHASE FAMILY PROTEIN-RELATED"/>
    <property type="match status" value="1"/>
</dbReference>
<dbReference type="PROSITE" id="PS50889">
    <property type="entry name" value="S4"/>
    <property type="match status" value="1"/>
</dbReference>
<comment type="similarity">
    <text evidence="1 4">Belongs to the pseudouridine synthase RsuA family.</text>
</comment>
<accession>A0ABT6F1Z7</accession>
<keyword evidence="7" id="KW-1185">Reference proteome</keyword>
<evidence type="ECO:0000313" key="6">
    <source>
        <dbReference type="EMBL" id="MDG2991871.1"/>
    </source>
</evidence>
<dbReference type="RefSeq" id="WP_277867855.1">
    <property type="nucleotide sequence ID" value="NZ_JAKKUT010000005.1"/>
</dbReference>
<dbReference type="Pfam" id="PF01479">
    <property type="entry name" value="S4"/>
    <property type="match status" value="1"/>
</dbReference>
<dbReference type="Gene3D" id="3.30.70.1560">
    <property type="entry name" value="Alpha-L RNA-binding motif"/>
    <property type="match status" value="1"/>
</dbReference>
<keyword evidence="2 4" id="KW-0413">Isomerase</keyword>
<dbReference type="Proteomes" id="UP001154265">
    <property type="component" value="Unassembled WGS sequence"/>
</dbReference>
<dbReference type="InterPro" id="IPR006145">
    <property type="entry name" value="PsdUridine_synth_RsuA/RluA"/>
</dbReference>
<dbReference type="Gene3D" id="3.30.70.580">
    <property type="entry name" value="Pseudouridine synthase I, catalytic domain, N-terminal subdomain"/>
    <property type="match status" value="1"/>
</dbReference>
<proteinExistence type="inferred from homology"/>
<dbReference type="InterPro" id="IPR050343">
    <property type="entry name" value="RsuA_PseudoU_synthase"/>
</dbReference>
<dbReference type="InterPro" id="IPR036986">
    <property type="entry name" value="S4_RNA-bd_sf"/>
</dbReference>
<protein>
    <recommendedName>
        <fullName evidence="4">Pseudouridine synthase</fullName>
        <ecNumber evidence="4">5.4.99.-</ecNumber>
    </recommendedName>
</protein>
<dbReference type="CDD" id="cd02870">
    <property type="entry name" value="PseudoU_synth_RsuA_like"/>
    <property type="match status" value="1"/>
</dbReference>
<dbReference type="InterPro" id="IPR042092">
    <property type="entry name" value="PsdUridine_s_RsuA/RluB/E/F_cat"/>
</dbReference>
<name>A0ABT6F1Z7_9SYNE</name>
<dbReference type="Gene3D" id="3.10.290.10">
    <property type="entry name" value="RNA-binding S4 domain"/>
    <property type="match status" value="1"/>
</dbReference>
<dbReference type="InterPro" id="IPR020094">
    <property type="entry name" value="TruA/RsuA/RluB/E/F_N"/>
</dbReference>
<organism evidence="6 7">
    <name type="scientific">Candidatus Synechococcus calcipolaris G9</name>
    <dbReference type="NCBI Taxonomy" id="1497997"/>
    <lineage>
        <taxon>Bacteria</taxon>
        <taxon>Bacillati</taxon>
        <taxon>Cyanobacteriota</taxon>
        <taxon>Cyanophyceae</taxon>
        <taxon>Synechococcales</taxon>
        <taxon>Synechococcaceae</taxon>
        <taxon>Synechococcus</taxon>
    </lineage>
</organism>
<sequence length="261" mass="29623">MEQRLQKILSQWGITSRRQAEEWIKAGRVRVNGQLAHLGDRADPDRDRIEYNGKWLNPQYPPDRVYLLLHKPLGVICTCHDPQGRVTILDILPKHYQETPGLHPVGRLDADSTGALILTNDGELTFCLSHPRHHIPKTYHVWVEGSPSKSALRQWRNGIPLDGQQTLNAQVNVLKKSDQPTPRTLLKIVLHEGRNRQIRRIAQYLGYSVLALHRLAIGPIQLSCKRQGKLDVGQVRVLSNHELNQLEQTGHSKGEFPPIIG</sequence>
<dbReference type="SUPFAM" id="SSF55120">
    <property type="entry name" value="Pseudouridine synthase"/>
    <property type="match status" value="1"/>
</dbReference>
<dbReference type="SMART" id="SM00363">
    <property type="entry name" value="S4"/>
    <property type="match status" value="1"/>
</dbReference>
<dbReference type="CDD" id="cd00165">
    <property type="entry name" value="S4"/>
    <property type="match status" value="1"/>
</dbReference>